<organism evidence="4 6">
    <name type="scientific">Bursaphelenchus xylophilus</name>
    <name type="common">Pinewood nematode worm</name>
    <name type="synonym">Aphelenchoides xylophilus</name>
    <dbReference type="NCBI Taxonomy" id="6326"/>
    <lineage>
        <taxon>Eukaryota</taxon>
        <taxon>Metazoa</taxon>
        <taxon>Ecdysozoa</taxon>
        <taxon>Nematoda</taxon>
        <taxon>Chromadorea</taxon>
        <taxon>Rhabditida</taxon>
        <taxon>Tylenchina</taxon>
        <taxon>Tylenchomorpha</taxon>
        <taxon>Aphelenchoidea</taxon>
        <taxon>Aphelenchoididae</taxon>
        <taxon>Bursaphelenchus</taxon>
    </lineage>
</organism>
<gene>
    <name evidence="2" type="ORF">BXYJ_LOCUS6950</name>
</gene>
<dbReference type="eggNOG" id="KOG2465">
    <property type="taxonomic scope" value="Eukaryota"/>
</dbReference>
<proteinExistence type="predicted"/>
<dbReference type="OrthoDB" id="1906921at2759"/>
<sequence>MNIPSTSNAGNGLSFRSKLQLKTGNVPPNLLIEPTKKPKCRCIGKLLTEIAVLKNKIASYGDELPISYQSTRFGQLFFDFVLNSNNCSDKDCQVNQDDMLWYVPMTRQPSTNLTVGHQVLQVFRRSSPNKPSCFDDNINWEETVCLNVILQQFDYYVTVAVCIRSQPNNLQILKKNCQRVYPSPSRRRMDVKGECEEMTYPKIYFAIDNFETVFSDIVITENECVCVELVARDRFRDKEAVVFLGSIRFDVLKKLYDSRGNSTWTWAQKLVTATQRRHEFVKMRGPHGKGFAEMAVARVASLGFETPMSERCYDMSASCDSRWNTDQRRMSDTNIFGKLLPKRTALTPGPGQDGSAFSLQPRNRRWQSDADSMNNDSDFDARSVVSETASRPMTTSQQADSGSKWSLNSFGNALSWLKEKKETPALNAYLTYVTLPWRCIIDDMLLTSPRKPILTFDLDYLEQ</sequence>
<evidence type="ECO:0000313" key="3">
    <source>
        <dbReference type="EMBL" id="CAG9108925.1"/>
    </source>
</evidence>
<evidence type="ECO:0000313" key="4">
    <source>
        <dbReference type="Proteomes" id="UP000095284"/>
    </source>
</evidence>
<name>A0A1I7SSP8_BURXY</name>
<dbReference type="WBParaSite" id="BXY_1606500.1">
    <property type="protein sequence ID" value="BXY_1606500.1"/>
    <property type="gene ID" value="BXY_1606500"/>
</dbReference>
<feature type="compositionally biased region" description="Polar residues" evidence="1">
    <location>
        <begin position="385"/>
        <end position="403"/>
    </location>
</feature>
<dbReference type="PANTHER" id="PTHR21477">
    <property type="entry name" value="ZGC:172139"/>
    <property type="match status" value="1"/>
</dbReference>
<dbReference type="EMBL" id="CAJFDI010000003">
    <property type="protein sequence ID" value="CAD5221982.1"/>
    <property type="molecule type" value="Genomic_DNA"/>
</dbReference>
<dbReference type="PANTHER" id="PTHR21477:SF13">
    <property type="entry name" value="KIAA0930"/>
    <property type="match status" value="1"/>
</dbReference>
<reference evidence="3" key="2">
    <citation type="submission" date="2020-08" db="EMBL/GenBank/DDBJ databases">
        <authorList>
            <person name="Kikuchi T."/>
        </authorList>
    </citation>
    <scope>NUCLEOTIDE SEQUENCE</scope>
    <source>
        <strain evidence="2">Ka4C1</strain>
    </source>
</reference>
<evidence type="ECO:0000256" key="1">
    <source>
        <dbReference type="SAM" id="MobiDB-lite"/>
    </source>
</evidence>
<evidence type="ECO:0000313" key="5">
    <source>
        <dbReference type="Proteomes" id="UP000659654"/>
    </source>
</evidence>
<dbReference type="EMBL" id="CAJFCV020000003">
    <property type="protein sequence ID" value="CAG9108925.1"/>
    <property type="molecule type" value="Genomic_DNA"/>
</dbReference>
<dbReference type="Proteomes" id="UP000095284">
    <property type="component" value="Unplaced"/>
</dbReference>
<feature type="region of interest" description="Disordered" evidence="1">
    <location>
        <begin position="341"/>
        <end position="378"/>
    </location>
</feature>
<evidence type="ECO:0000313" key="2">
    <source>
        <dbReference type="EMBL" id="CAD5221982.1"/>
    </source>
</evidence>
<dbReference type="Pfam" id="PF09741">
    <property type="entry name" value="DUF2045"/>
    <property type="match status" value="1"/>
</dbReference>
<keyword evidence="5" id="KW-1185">Reference proteome</keyword>
<dbReference type="Proteomes" id="UP000659654">
    <property type="component" value="Unassembled WGS sequence"/>
</dbReference>
<reference evidence="6" key="1">
    <citation type="submission" date="2016-11" db="UniProtKB">
        <authorList>
            <consortium name="WormBaseParasite"/>
        </authorList>
    </citation>
    <scope>IDENTIFICATION</scope>
</reference>
<dbReference type="Proteomes" id="UP000582659">
    <property type="component" value="Unassembled WGS sequence"/>
</dbReference>
<accession>A0A1I7SSP8</accession>
<dbReference type="AlphaFoldDB" id="A0A1I7SSP8"/>
<dbReference type="InterPro" id="IPR019141">
    <property type="entry name" value="DUF2045"/>
</dbReference>
<evidence type="ECO:0000313" key="6">
    <source>
        <dbReference type="WBParaSite" id="BXY_1606500.1"/>
    </source>
</evidence>
<protein>
    <submittedName>
        <fullName evidence="2">(pine wood nematode) hypothetical protein</fullName>
    </submittedName>
</protein>
<feature type="region of interest" description="Disordered" evidence="1">
    <location>
        <begin position="384"/>
        <end position="403"/>
    </location>
</feature>